<dbReference type="InParanoid" id="A0A0N0RFM5"/>
<name>A0A0N0RFM5_9CHLR</name>
<dbReference type="AlphaFoldDB" id="A0A0N0RFM5"/>
<evidence type="ECO:0000313" key="1">
    <source>
        <dbReference type="EMBL" id="GAP63500.1"/>
    </source>
</evidence>
<proteinExistence type="predicted"/>
<gene>
    <name evidence="1" type="ORF">ARMA_1923</name>
</gene>
<evidence type="ECO:0000313" key="2">
    <source>
        <dbReference type="Proteomes" id="UP000037784"/>
    </source>
</evidence>
<dbReference type="Proteomes" id="UP000037784">
    <property type="component" value="Unassembled WGS sequence"/>
</dbReference>
<dbReference type="EMBL" id="BBZA01000157">
    <property type="protein sequence ID" value="GAP63500.1"/>
    <property type="molecule type" value="Genomic_DNA"/>
</dbReference>
<keyword evidence="2" id="KW-1185">Reference proteome</keyword>
<organism evidence="1 2">
    <name type="scientific">Ardenticatena maritima</name>
    <dbReference type="NCBI Taxonomy" id="872965"/>
    <lineage>
        <taxon>Bacteria</taxon>
        <taxon>Bacillati</taxon>
        <taxon>Chloroflexota</taxon>
        <taxon>Ardenticatenia</taxon>
        <taxon>Ardenticatenales</taxon>
        <taxon>Ardenticatenaceae</taxon>
        <taxon>Ardenticatena</taxon>
    </lineage>
</organism>
<reference evidence="2" key="2">
    <citation type="submission" date="2015-08" db="EMBL/GenBank/DDBJ databases">
        <title>Draft Genome Sequence of a Heterotrophic Facultative Anaerobic Bacterium Ardenticatena maritima Strain 110S.</title>
        <authorList>
            <person name="Kawaichi S."/>
            <person name="Yoshida T."/>
            <person name="Sako Y."/>
            <person name="Nakamura R."/>
        </authorList>
    </citation>
    <scope>NUCLEOTIDE SEQUENCE [LARGE SCALE GENOMIC DNA]</scope>
    <source>
        <strain evidence="2">110S</strain>
    </source>
</reference>
<comment type="caution">
    <text evidence="1">The sequence shown here is derived from an EMBL/GenBank/DDBJ whole genome shotgun (WGS) entry which is preliminary data.</text>
</comment>
<sequence length="56" mass="6430">MKACRNKTNTEWTHRIGSSLSNGGHIVPEVVEIKKPPRLGRRFDGKKDYLKKSAFF</sequence>
<accession>A0A0N0RFM5</accession>
<reference evidence="1 2" key="1">
    <citation type="journal article" date="2015" name="Genome Announc.">
        <title>Draft Genome Sequence of a Heterotrophic Facultative Anaerobic Thermophilic Bacterium, Ardenticatena maritima Strain 110ST.</title>
        <authorList>
            <person name="Kawaichi S."/>
            <person name="Yoshida T."/>
            <person name="Sako Y."/>
            <person name="Nakamura R."/>
        </authorList>
    </citation>
    <scope>NUCLEOTIDE SEQUENCE [LARGE SCALE GENOMIC DNA]</scope>
    <source>
        <strain evidence="1 2">110S</strain>
    </source>
</reference>
<protein>
    <submittedName>
        <fullName evidence="1">Uncharacterized protein</fullName>
    </submittedName>
</protein>